<dbReference type="Gene3D" id="3.40.50.2300">
    <property type="match status" value="1"/>
</dbReference>
<dbReference type="InterPro" id="IPR049871">
    <property type="entry name" value="BvgS-like_periplasmic2"/>
</dbReference>
<sequence>MHAVLLSILLLLSQWAFAAQSLPFNLVAPFVVLEPLALSIPDRQWLQQRKKLRVGISIADYEPIDITSDHNRYQGISADYLSLIGSKLGTTIEVVGFAKRHEAVVALRNGTIDILTSANGYERGLSGLAYSSDYMPDRSFVIGRGSDTALPAKLAGKKIVLLDGYADDHVVHTTYPDSEIILAPNLFSALEALSHGEADAFIGNEVIARSYIALHPYLDFQIKFESALPPMGFAFAVRDDQKQLLSLINEALVSLGAALNREILGRWTLGLGSDVNGQRITLSNAERKWIVKHPNVTVATSQHPPYIYKDTNGQWVGLNIDILARISRLTGLQFVHTEVASTRATLNLLQSAHADMNTTLAENNERRKILDFTYAFGGNSWVFVVRADSESPVSLKDLTGRTLALPARHALEEVIRREYPDVRLRQVANYEEARQQVAKGQADATLQNEAGAHLNLPDTLKVGRSVDGRWSPDRFSVIKAQPELLSILNKALEEFPVPEMRAIRMKWLGAVVPQPSIWNRIPAWVYWVLVLALLIGMVSLIWSSRLKVQIRQRQKAEEALNDQLAFKHALLNGIPNPIYVRDLMGRLVSCNSSYEESFGVSFEQMNGRRLIDVDVIPHESAQQLHADYLTLLETRKPVFVDRSMQLFDKRIDARQWTVPFFRADGQLQGLLGGWIDISDRKLLESRLQEARQQADRASEAKSAFLASMSHEIRTPMGAIIGLLELEREKALRLGQVPSQGLETAFRSATELVELIGESLDLAKIEAGGLQLNLALVPLQPFMAGIVQLFEAQAAEKGLDLSLDFAEGAQGFYQLDPLRLRQVLHNLLANALKFTDRGSVVLGIDATSHDAESVQLHISVRDSGVGISPEQQRELFQPFVQGSEEIAGTYGGTGLGLSICKQLVELMGGKISLSSEVGQGGTEIIVDVPIKRGPEVPATLISTPIQTPAVRRLRLLVVDDLSANRLVLTQQLEFLGHQVVAVEGGGPALELWREEAFDLLLTDCNMPGMTGYQLAETIRLLESQEQRQRCPIIGCTANALVGEEQRCMAAGMDSVIVKPVSLERLAQLLAAHAPPLSFDMDALRRLTQANHEQMQRMLAELWRNLDQEQGFIQQAVERHDWKALSAITHRLKGAACLVDAVELARACAGVDEHARNESEAALDEHWPILQRSMVRLRADIILQLDQPPF</sequence>
<evidence type="ECO:0000256" key="16">
    <source>
        <dbReference type="PROSITE-ProRule" id="PRU00110"/>
    </source>
</evidence>
<dbReference type="Pfam" id="PF00072">
    <property type="entry name" value="Response_reg"/>
    <property type="match status" value="1"/>
</dbReference>
<dbReference type="Pfam" id="PF00512">
    <property type="entry name" value="HisKA"/>
    <property type="match status" value="1"/>
</dbReference>
<dbReference type="Gene3D" id="1.20.120.160">
    <property type="entry name" value="HPT domain"/>
    <property type="match status" value="1"/>
</dbReference>
<dbReference type="SUPFAM" id="SSF55785">
    <property type="entry name" value="PYP-like sensor domain (PAS domain)"/>
    <property type="match status" value="1"/>
</dbReference>
<keyword evidence="9 18" id="KW-0732">Signal</keyword>
<dbReference type="InterPro" id="IPR013656">
    <property type="entry name" value="PAS_4"/>
</dbReference>
<dbReference type="SUPFAM" id="SSF47226">
    <property type="entry name" value="Histidine-containing phosphotransfer domain, HPT domain"/>
    <property type="match status" value="1"/>
</dbReference>
<evidence type="ECO:0000256" key="3">
    <source>
        <dbReference type="ARBA" id="ARBA00012438"/>
    </source>
</evidence>
<dbReference type="NCBIfam" id="TIGR00229">
    <property type="entry name" value="sensory_box"/>
    <property type="match status" value="1"/>
</dbReference>
<evidence type="ECO:0000256" key="14">
    <source>
        <dbReference type="ARBA" id="ARBA00023012"/>
    </source>
</evidence>
<evidence type="ECO:0000256" key="9">
    <source>
        <dbReference type="ARBA" id="ARBA00022729"/>
    </source>
</evidence>
<dbReference type="InterPro" id="IPR036641">
    <property type="entry name" value="HPT_dom_sf"/>
</dbReference>
<dbReference type="CDD" id="cd13707">
    <property type="entry name" value="PBP2_BvgS_D2"/>
    <property type="match status" value="1"/>
</dbReference>
<dbReference type="CDD" id="cd13705">
    <property type="entry name" value="PBP2_BvgS_D1"/>
    <property type="match status" value="1"/>
</dbReference>
<keyword evidence="14" id="KW-0902">Two-component regulatory system</keyword>
<feature type="domain" description="PAS" evidence="21">
    <location>
        <begin position="570"/>
        <end position="635"/>
    </location>
</feature>
<evidence type="ECO:0000256" key="6">
    <source>
        <dbReference type="ARBA" id="ARBA00022553"/>
    </source>
</evidence>
<evidence type="ECO:0000259" key="19">
    <source>
        <dbReference type="PROSITE" id="PS50109"/>
    </source>
</evidence>
<dbReference type="Pfam" id="PF08448">
    <property type="entry name" value="PAS_4"/>
    <property type="match status" value="1"/>
</dbReference>
<name>A0A1C7Z378_PSESX</name>
<dbReference type="Pfam" id="PF01627">
    <property type="entry name" value="Hpt"/>
    <property type="match status" value="1"/>
</dbReference>
<dbReference type="InterPro" id="IPR001638">
    <property type="entry name" value="Solute-binding_3/MltF_N"/>
</dbReference>
<evidence type="ECO:0000256" key="4">
    <source>
        <dbReference type="ARBA" id="ARBA00022475"/>
    </source>
</evidence>
<comment type="caution">
    <text evidence="23">The sequence shown here is derived from an EMBL/GenBank/DDBJ whole genome shotgun (WGS) entry which is preliminary data.</text>
</comment>
<dbReference type="InterPro" id="IPR036097">
    <property type="entry name" value="HisK_dim/P_sf"/>
</dbReference>
<evidence type="ECO:0000256" key="17">
    <source>
        <dbReference type="PROSITE-ProRule" id="PRU00169"/>
    </source>
</evidence>
<keyword evidence="13" id="KW-1133">Transmembrane helix</keyword>
<feature type="signal peptide" evidence="18">
    <location>
        <begin position="1"/>
        <end position="18"/>
    </location>
</feature>
<feature type="domain" description="Histidine kinase" evidence="19">
    <location>
        <begin position="707"/>
        <end position="931"/>
    </location>
</feature>
<dbReference type="PROSITE" id="PS50894">
    <property type="entry name" value="HPT"/>
    <property type="match status" value="1"/>
</dbReference>
<organism evidence="23 24">
    <name type="scientific">Pseudomonas syringae</name>
    <dbReference type="NCBI Taxonomy" id="317"/>
    <lineage>
        <taxon>Bacteria</taxon>
        <taxon>Pseudomonadati</taxon>
        <taxon>Pseudomonadota</taxon>
        <taxon>Gammaproteobacteria</taxon>
        <taxon>Pseudomonadales</taxon>
        <taxon>Pseudomonadaceae</taxon>
        <taxon>Pseudomonas</taxon>
    </lineage>
</organism>
<dbReference type="Pfam" id="PF02518">
    <property type="entry name" value="HATPase_c"/>
    <property type="match status" value="1"/>
</dbReference>
<accession>A0A1C7Z378</accession>
<dbReference type="EC" id="2.7.13.3" evidence="3"/>
<dbReference type="GO" id="GO:0005524">
    <property type="term" value="F:ATP binding"/>
    <property type="evidence" value="ECO:0007669"/>
    <property type="project" value="UniProtKB-KW"/>
</dbReference>
<dbReference type="Gene3D" id="3.30.450.20">
    <property type="entry name" value="PAS domain"/>
    <property type="match status" value="1"/>
</dbReference>
<dbReference type="SMART" id="SM00388">
    <property type="entry name" value="HisKA"/>
    <property type="match status" value="1"/>
</dbReference>
<keyword evidence="4" id="KW-1003">Cell membrane</keyword>
<dbReference type="PROSITE" id="PS50110">
    <property type="entry name" value="RESPONSE_REGULATORY"/>
    <property type="match status" value="1"/>
</dbReference>
<evidence type="ECO:0000313" key="24">
    <source>
        <dbReference type="Proteomes" id="UP000093104"/>
    </source>
</evidence>
<evidence type="ECO:0000259" key="21">
    <source>
        <dbReference type="PROSITE" id="PS50112"/>
    </source>
</evidence>
<dbReference type="InterPro" id="IPR049870">
    <property type="entry name" value="BvgS-like_periplasmic1"/>
</dbReference>
<dbReference type="SUPFAM" id="SSF47384">
    <property type="entry name" value="Homodimeric domain of signal transducing histidine kinase"/>
    <property type="match status" value="1"/>
</dbReference>
<evidence type="ECO:0000256" key="10">
    <source>
        <dbReference type="ARBA" id="ARBA00022741"/>
    </source>
</evidence>
<evidence type="ECO:0000256" key="7">
    <source>
        <dbReference type="ARBA" id="ARBA00022679"/>
    </source>
</evidence>
<dbReference type="AlphaFoldDB" id="A0A1C7Z378"/>
<keyword evidence="6 17" id="KW-0597">Phosphoprotein</keyword>
<evidence type="ECO:0000256" key="1">
    <source>
        <dbReference type="ARBA" id="ARBA00000085"/>
    </source>
</evidence>
<evidence type="ECO:0000256" key="13">
    <source>
        <dbReference type="ARBA" id="ARBA00022989"/>
    </source>
</evidence>
<dbReference type="SMART" id="SM00387">
    <property type="entry name" value="HATPase_c"/>
    <property type="match status" value="1"/>
</dbReference>
<feature type="chain" id="PRO_5008892070" description="histidine kinase" evidence="18">
    <location>
        <begin position="19"/>
        <end position="1188"/>
    </location>
</feature>
<dbReference type="GO" id="GO:0009927">
    <property type="term" value="F:histidine phosphotransfer kinase activity"/>
    <property type="evidence" value="ECO:0007669"/>
    <property type="project" value="TreeGrafter"/>
</dbReference>
<dbReference type="InterPro" id="IPR035965">
    <property type="entry name" value="PAS-like_dom_sf"/>
</dbReference>
<keyword evidence="12" id="KW-0067">ATP-binding</keyword>
<evidence type="ECO:0000259" key="22">
    <source>
        <dbReference type="PROSITE" id="PS50894"/>
    </source>
</evidence>
<dbReference type="CDD" id="cd16922">
    <property type="entry name" value="HATPase_EvgS-ArcB-TorS-like"/>
    <property type="match status" value="1"/>
</dbReference>
<dbReference type="GO" id="GO:0005886">
    <property type="term" value="C:plasma membrane"/>
    <property type="evidence" value="ECO:0007669"/>
    <property type="project" value="UniProtKB-SubCell"/>
</dbReference>
<dbReference type="PROSITE" id="PS50112">
    <property type="entry name" value="PAS"/>
    <property type="match status" value="1"/>
</dbReference>
<proteinExistence type="predicted"/>
<dbReference type="InterPro" id="IPR005467">
    <property type="entry name" value="His_kinase_dom"/>
</dbReference>
<dbReference type="InterPro" id="IPR008207">
    <property type="entry name" value="Sig_transdc_His_kin_Hpt_dom"/>
</dbReference>
<dbReference type="SUPFAM" id="SSF52172">
    <property type="entry name" value="CheY-like"/>
    <property type="match status" value="1"/>
</dbReference>
<dbReference type="InterPro" id="IPR003594">
    <property type="entry name" value="HATPase_dom"/>
</dbReference>
<dbReference type="Proteomes" id="UP000093104">
    <property type="component" value="Unassembled WGS sequence"/>
</dbReference>
<dbReference type="SUPFAM" id="SSF53850">
    <property type="entry name" value="Periplasmic binding protein-like II"/>
    <property type="match status" value="2"/>
</dbReference>
<dbReference type="InterPro" id="IPR011006">
    <property type="entry name" value="CheY-like_superfamily"/>
</dbReference>
<dbReference type="SMART" id="SM00448">
    <property type="entry name" value="REC"/>
    <property type="match status" value="1"/>
</dbReference>
<dbReference type="PANTHER" id="PTHR43047">
    <property type="entry name" value="TWO-COMPONENT HISTIDINE PROTEIN KINASE"/>
    <property type="match status" value="1"/>
</dbReference>
<dbReference type="InterPro" id="IPR003661">
    <property type="entry name" value="HisK_dim/P_dom"/>
</dbReference>
<dbReference type="InterPro" id="IPR000014">
    <property type="entry name" value="PAS"/>
</dbReference>
<evidence type="ECO:0000256" key="15">
    <source>
        <dbReference type="ARBA" id="ARBA00023136"/>
    </source>
</evidence>
<protein>
    <recommendedName>
        <fullName evidence="3">histidine kinase</fullName>
        <ecNumber evidence="3">2.7.13.3</ecNumber>
    </recommendedName>
</protein>
<feature type="domain" description="HPt" evidence="22">
    <location>
        <begin position="1089"/>
        <end position="1188"/>
    </location>
</feature>
<dbReference type="Pfam" id="PF00497">
    <property type="entry name" value="SBP_bac_3"/>
    <property type="match status" value="2"/>
</dbReference>
<evidence type="ECO:0000256" key="11">
    <source>
        <dbReference type="ARBA" id="ARBA00022777"/>
    </source>
</evidence>
<reference evidence="23 24" key="1">
    <citation type="submission" date="2015-07" db="EMBL/GenBank/DDBJ databases">
        <title>Draft genome sequence of a diazotrophic, plant growth-promoting rhizobacterium of the Pseudomonas syringae complex.</title>
        <authorList>
            <person name="Patten C.L."/>
            <person name="Jeong H."/>
        </authorList>
    </citation>
    <scope>NUCLEOTIDE SEQUENCE [LARGE SCALE GENOMIC DNA]</scope>
    <source>
        <strain evidence="23 24">GR12-2</strain>
    </source>
</reference>
<dbReference type="EMBL" id="LGSI01000056">
    <property type="protein sequence ID" value="OCR23437.1"/>
    <property type="molecule type" value="Genomic_DNA"/>
</dbReference>
<dbReference type="PANTHER" id="PTHR43047:SF72">
    <property type="entry name" value="OSMOSENSING HISTIDINE PROTEIN KINASE SLN1"/>
    <property type="match status" value="1"/>
</dbReference>
<dbReference type="Gene3D" id="3.30.565.10">
    <property type="entry name" value="Histidine kinase-like ATPase, C-terminal domain"/>
    <property type="match status" value="1"/>
</dbReference>
<dbReference type="PROSITE" id="PS50109">
    <property type="entry name" value="HIS_KIN"/>
    <property type="match status" value="1"/>
</dbReference>
<evidence type="ECO:0000256" key="12">
    <source>
        <dbReference type="ARBA" id="ARBA00022840"/>
    </source>
</evidence>
<dbReference type="PRINTS" id="PR00344">
    <property type="entry name" value="BCTRLSENSOR"/>
</dbReference>
<keyword evidence="10" id="KW-0547">Nucleotide-binding</keyword>
<gene>
    <name evidence="23" type="ORF">AFK24_19280</name>
</gene>
<dbReference type="PATRIC" id="fig|317.243.peg.3743"/>
<feature type="domain" description="Response regulatory" evidence="20">
    <location>
        <begin position="953"/>
        <end position="1072"/>
    </location>
</feature>
<keyword evidence="5" id="KW-0997">Cell inner membrane</keyword>
<evidence type="ECO:0000259" key="20">
    <source>
        <dbReference type="PROSITE" id="PS50110"/>
    </source>
</evidence>
<dbReference type="InterPro" id="IPR036890">
    <property type="entry name" value="HATPase_C_sf"/>
</dbReference>
<comment type="catalytic activity">
    <reaction evidence="1">
        <text>ATP + protein L-histidine = ADP + protein N-phospho-L-histidine.</text>
        <dbReference type="EC" id="2.7.13.3"/>
    </reaction>
</comment>
<dbReference type="SMART" id="SM00062">
    <property type="entry name" value="PBPb"/>
    <property type="match status" value="2"/>
</dbReference>
<dbReference type="SUPFAM" id="SSF55874">
    <property type="entry name" value="ATPase domain of HSP90 chaperone/DNA topoisomerase II/histidine kinase"/>
    <property type="match status" value="1"/>
</dbReference>
<dbReference type="SMART" id="SM00091">
    <property type="entry name" value="PAS"/>
    <property type="match status" value="1"/>
</dbReference>
<dbReference type="CDD" id="cd17546">
    <property type="entry name" value="REC_hyHK_CKI1_RcsC-like"/>
    <property type="match status" value="1"/>
</dbReference>
<evidence type="ECO:0000313" key="23">
    <source>
        <dbReference type="EMBL" id="OCR23437.1"/>
    </source>
</evidence>
<evidence type="ECO:0000256" key="2">
    <source>
        <dbReference type="ARBA" id="ARBA00004429"/>
    </source>
</evidence>
<feature type="modified residue" description="4-aspartylphosphate" evidence="17">
    <location>
        <position position="1002"/>
    </location>
</feature>
<feature type="modified residue" description="Phosphohistidine" evidence="16">
    <location>
        <position position="1128"/>
    </location>
</feature>
<dbReference type="InterPro" id="IPR004358">
    <property type="entry name" value="Sig_transdc_His_kin-like_C"/>
</dbReference>
<evidence type="ECO:0000256" key="18">
    <source>
        <dbReference type="SAM" id="SignalP"/>
    </source>
</evidence>
<evidence type="ECO:0000256" key="5">
    <source>
        <dbReference type="ARBA" id="ARBA00022519"/>
    </source>
</evidence>
<evidence type="ECO:0000256" key="8">
    <source>
        <dbReference type="ARBA" id="ARBA00022692"/>
    </source>
</evidence>
<dbReference type="FunFam" id="3.30.565.10:FF:000010">
    <property type="entry name" value="Sensor histidine kinase RcsC"/>
    <property type="match status" value="1"/>
</dbReference>
<dbReference type="InterPro" id="IPR001789">
    <property type="entry name" value="Sig_transdc_resp-reg_receiver"/>
</dbReference>
<dbReference type="Gene3D" id="3.40.190.10">
    <property type="entry name" value="Periplasmic binding protein-like II"/>
    <property type="match status" value="4"/>
</dbReference>
<comment type="subcellular location">
    <subcellularLocation>
        <location evidence="2">Cell inner membrane</location>
        <topology evidence="2">Multi-pass membrane protein</topology>
    </subcellularLocation>
</comment>
<dbReference type="GO" id="GO:0000155">
    <property type="term" value="F:phosphorelay sensor kinase activity"/>
    <property type="evidence" value="ECO:0007669"/>
    <property type="project" value="InterPro"/>
</dbReference>
<keyword evidence="7" id="KW-0808">Transferase</keyword>
<keyword evidence="8" id="KW-0812">Transmembrane</keyword>
<keyword evidence="15" id="KW-0472">Membrane</keyword>
<keyword evidence="11 23" id="KW-0418">Kinase</keyword>
<dbReference type="Gene3D" id="1.10.287.130">
    <property type="match status" value="1"/>
</dbReference>
<dbReference type="CDD" id="cd00082">
    <property type="entry name" value="HisKA"/>
    <property type="match status" value="1"/>
</dbReference>